<dbReference type="EMBL" id="VCIA01000001">
    <property type="protein sequence ID" value="TMN20874.1"/>
    <property type="molecule type" value="Genomic_DNA"/>
</dbReference>
<proteinExistence type="predicted"/>
<organism evidence="3 4">
    <name type="scientific">Lentibacillus cibarius</name>
    <dbReference type="NCBI Taxonomy" id="2583219"/>
    <lineage>
        <taxon>Bacteria</taxon>
        <taxon>Bacillati</taxon>
        <taxon>Bacillota</taxon>
        <taxon>Bacilli</taxon>
        <taxon>Bacillales</taxon>
        <taxon>Bacillaceae</taxon>
        <taxon>Lentibacillus</taxon>
    </lineage>
</organism>
<keyword evidence="1" id="KW-0560">Oxidoreductase</keyword>
<dbReference type="OrthoDB" id="9806565at2"/>
<dbReference type="InterPro" id="IPR036188">
    <property type="entry name" value="FAD/NAD-bd_sf"/>
</dbReference>
<name>A0A5S3QG16_9BACI</name>
<evidence type="ECO:0000256" key="1">
    <source>
        <dbReference type="ARBA" id="ARBA00023002"/>
    </source>
</evidence>
<dbReference type="InterPro" id="IPR050631">
    <property type="entry name" value="PheA/TfdB_FAD_monoxygenase"/>
</dbReference>
<accession>A0A5S3QG16</accession>
<gene>
    <name evidence="3" type="ORF">FFL34_01160</name>
</gene>
<dbReference type="Proteomes" id="UP000306980">
    <property type="component" value="Unassembled WGS sequence"/>
</dbReference>
<dbReference type="GO" id="GO:0016491">
    <property type="term" value="F:oxidoreductase activity"/>
    <property type="evidence" value="ECO:0007669"/>
    <property type="project" value="UniProtKB-KW"/>
</dbReference>
<dbReference type="Gene3D" id="3.50.50.60">
    <property type="entry name" value="FAD/NAD(P)-binding domain"/>
    <property type="match status" value="1"/>
</dbReference>
<dbReference type="PRINTS" id="PR00420">
    <property type="entry name" value="RNGMNOXGNASE"/>
</dbReference>
<dbReference type="PANTHER" id="PTHR43476:SF5">
    <property type="entry name" value="FAD-DEPENDENT MONOOXYGENASE"/>
    <property type="match status" value="1"/>
</dbReference>
<dbReference type="PANTHER" id="PTHR43476">
    <property type="entry name" value="3-(3-HYDROXY-PHENYL)PROPIONATE/3-HYDROXYCINNAMIC ACID HYDROXYLASE"/>
    <property type="match status" value="1"/>
</dbReference>
<dbReference type="Pfam" id="PF01494">
    <property type="entry name" value="FAD_binding_3"/>
    <property type="match status" value="1"/>
</dbReference>
<protein>
    <submittedName>
        <fullName evidence="3">FAD-dependent oxidoreductase</fullName>
    </submittedName>
</protein>
<dbReference type="InterPro" id="IPR002938">
    <property type="entry name" value="FAD-bd"/>
</dbReference>
<evidence type="ECO:0000313" key="4">
    <source>
        <dbReference type="Proteomes" id="UP000306980"/>
    </source>
</evidence>
<dbReference type="GO" id="GO:0071949">
    <property type="term" value="F:FAD binding"/>
    <property type="evidence" value="ECO:0007669"/>
    <property type="project" value="InterPro"/>
</dbReference>
<evidence type="ECO:0000259" key="2">
    <source>
        <dbReference type="Pfam" id="PF01494"/>
    </source>
</evidence>
<reference evidence="3 4" key="1">
    <citation type="submission" date="2019-05" db="EMBL/GenBank/DDBJ databases">
        <title>Genomic analysis of Lentibacillus sp. NKC220-2.</title>
        <authorList>
            <person name="Oh Y.J."/>
        </authorList>
    </citation>
    <scope>NUCLEOTIDE SEQUENCE [LARGE SCALE GENOMIC DNA]</scope>
    <source>
        <strain evidence="3 4">NKC220-2</strain>
    </source>
</reference>
<dbReference type="AlphaFoldDB" id="A0A5S3QG16"/>
<feature type="domain" description="FAD-binding" evidence="2">
    <location>
        <begin position="16"/>
        <end position="333"/>
    </location>
</feature>
<dbReference type="SUPFAM" id="SSF51905">
    <property type="entry name" value="FAD/NAD(P)-binding domain"/>
    <property type="match status" value="1"/>
</dbReference>
<evidence type="ECO:0000313" key="3">
    <source>
        <dbReference type="EMBL" id="TMN20874.1"/>
    </source>
</evidence>
<sequence>MSQRREKHLTQKVNKQVCIAGGGPAGVLLGLLLAKQGVGVLVMERRETFKREFRGETIAAGSVAILDELGLLQSLKQNGFIKVKCIEMYEREKLLFRADFESFKHKQKFGIDIPQPVVLQSIIDEASQYPNFEIMMGTACVELVEQNGEIVGVIGKQGNELFEVRSELVVGADGRHSQLRKMADIKTKVKTFDRDLVWFKLPKPKNWSQSNMIKVHKNKHLIILPTFPDMLRVGTYIPRGGYRETRQQGIKEFRDMVTEIEPAFKELMEQHITSWKDLTMLDIFTAFARQWSRNGLILIGDAAHTLSPVLGQGVNIAMQDAVELSPFIVNHLQNNPGKTVPREALIPFEKKRKKTVKFVQDFQERQEKILAAKSQMETLVRRVKMRALHRLPWKMKVMSKLQHGIKYN</sequence>
<comment type="caution">
    <text evidence="3">The sequence shown here is derived from an EMBL/GenBank/DDBJ whole genome shotgun (WGS) entry which is preliminary data.</text>
</comment>